<evidence type="ECO:0000256" key="6">
    <source>
        <dbReference type="ARBA" id="ARBA00022692"/>
    </source>
</evidence>
<dbReference type="Pfam" id="PF05231">
    <property type="entry name" value="MASE1"/>
    <property type="match status" value="1"/>
</dbReference>
<keyword evidence="8 9" id="KW-0472">Membrane</keyword>
<dbReference type="SMART" id="SM00387">
    <property type="entry name" value="HATPase_c"/>
    <property type="match status" value="1"/>
</dbReference>
<dbReference type="PRINTS" id="PR00344">
    <property type="entry name" value="BCTRLSENSOR"/>
</dbReference>
<name>A0A934R4C5_9BACT</name>
<evidence type="ECO:0000256" key="5">
    <source>
        <dbReference type="ARBA" id="ARBA00022553"/>
    </source>
</evidence>
<feature type="transmembrane region" description="Helical" evidence="9">
    <location>
        <begin position="63"/>
        <end position="88"/>
    </location>
</feature>
<feature type="domain" description="Histidine kinase" evidence="10">
    <location>
        <begin position="306"/>
        <end position="522"/>
    </location>
</feature>
<comment type="caution">
    <text evidence="11">The sequence shown here is derived from an EMBL/GenBank/DDBJ whole genome shotgun (WGS) entry which is preliminary data.</text>
</comment>
<proteinExistence type="predicted"/>
<evidence type="ECO:0000256" key="8">
    <source>
        <dbReference type="ARBA" id="ARBA00023136"/>
    </source>
</evidence>
<dbReference type="PROSITE" id="PS50109">
    <property type="entry name" value="HIS_KIN"/>
    <property type="match status" value="1"/>
</dbReference>
<gene>
    <name evidence="11" type="ORF">JIN84_11210</name>
</gene>
<feature type="transmembrane region" description="Helical" evidence="9">
    <location>
        <begin position="100"/>
        <end position="126"/>
    </location>
</feature>
<dbReference type="InterPro" id="IPR003594">
    <property type="entry name" value="HATPase_dom"/>
</dbReference>
<dbReference type="Pfam" id="PF02518">
    <property type="entry name" value="HATPase_c"/>
    <property type="match status" value="1"/>
</dbReference>
<dbReference type="InterPro" id="IPR005467">
    <property type="entry name" value="His_kinase_dom"/>
</dbReference>
<dbReference type="Gene3D" id="3.30.565.10">
    <property type="entry name" value="Histidine kinase-like ATPase, C-terminal domain"/>
    <property type="match status" value="1"/>
</dbReference>
<evidence type="ECO:0000313" key="12">
    <source>
        <dbReference type="Proteomes" id="UP000600139"/>
    </source>
</evidence>
<comment type="catalytic activity">
    <reaction evidence="1">
        <text>ATP + protein L-histidine = ADP + protein N-phospho-L-histidine.</text>
        <dbReference type="EC" id="2.7.13.3"/>
    </reaction>
</comment>
<evidence type="ECO:0000256" key="1">
    <source>
        <dbReference type="ARBA" id="ARBA00000085"/>
    </source>
</evidence>
<reference evidence="11" key="1">
    <citation type="submission" date="2021-01" db="EMBL/GenBank/DDBJ databases">
        <title>Modified the classification status of verrucomicrobia.</title>
        <authorList>
            <person name="Feng X."/>
        </authorList>
    </citation>
    <scope>NUCLEOTIDE SEQUENCE</scope>
    <source>
        <strain evidence="11">JCM 18052</strain>
    </source>
</reference>
<dbReference type="Gene3D" id="1.10.287.130">
    <property type="match status" value="1"/>
</dbReference>
<protein>
    <recommendedName>
        <fullName evidence="3">histidine kinase</fullName>
        <ecNumber evidence="3">2.7.13.3</ecNumber>
    </recommendedName>
</protein>
<dbReference type="InterPro" id="IPR007895">
    <property type="entry name" value="MASE1"/>
</dbReference>
<dbReference type="SUPFAM" id="SSF55874">
    <property type="entry name" value="ATPase domain of HSP90 chaperone/DNA topoisomerase II/histidine kinase"/>
    <property type="match status" value="1"/>
</dbReference>
<dbReference type="InterPro" id="IPR036097">
    <property type="entry name" value="HisK_dim/P_sf"/>
</dbReference>
<dbReference type="RefSeq" id="WP_200351136.1">
    <property type="nucleotide sequence ID" value="NZ_BAABHZ010000006.1"/>
</dbReference>
<dbReference type="CDD" id="cd00082">
    <property type="entry name" value="HisKA"/>
    <property type="match status" value="1"/>
</dbReference>
<organism evidence="11 12">
    <name type="scientific">Luteolibacter yonseiensis</name>
    <dbReference type="NCBI Taxonomy" id="1144680"/>
    <lineage>
        <taxon>Bacteria</taxon>
        <taxon>Pseudomonadati</taxon>
        <taxon>Verrucomicrobiota</taxon>
        <taxon>Verrucomicrobiia</taxon>
        <taxon>Verrucomicrobiales</taxon>
        <taxon>Verrucomicrobiaceae</taxon>
        <taxon>Luteolibacter</taxon>
    </lineage>
</organism>
<dbReference type="AlphaFoldDB" id="A0A934R4C5"/>
<keyword evidence="7 9" id="KW-1133">Transmembrane helix</keyword>
<evidence type="ECO:0000259" key="10">
    <source>
        <dbReference type="PROSITE" id="PS50109"/>
    </source>
</evidence>
<dbReference type="PANTHER" id="PTHR43065">
    <property type="entry name" value="SENSOR HISTIDINE KINASE"/>
    <property type="match status" value="1"/>
</dbReference>
<keyword evidence="6 9" id="KW-0812">Transmembrane</keyword>
<evidence type="ECO:0000256" key="7">
    <source>
        <dbReference type="ARBA" id="ARBA00022989"/>
    </source>
</evidence>
<dbReference type="Proteomes" id="UP000600139">
    <property type="component" value="Unassembled WGS sequence"/>
</dbReference>
<comment type="subcellular location">
    <subcellularLocation>
        <location evidence="2">Cell membrane</location>
        <topology evidence="2">Multi-pass membrane protein</topology>
    </subcellularLocation>
</comment>
<keyword evidence="4" id="KW-1003">Cell membrane</keyword>
<dbReference type="PANTHER" id="PTHR43065:SF42">
    <property type="entry name" value="TWO-COMPONENT SENSOR PPRA"/>
    <property type="match status" value="1"/>
</dbReference>
<sequence length="527" mass="57800">MAGFHFAYHYGMSFSQTCGSPFWFPDSVLLCALLMSSPRNWWIFIFAALPIRLYVAAPLGLPVWFQLTVFVIDSAKGIVGALALRHFVKNPLRFTCVRDYATYALLVVLLIPALAAFAGAGARVMLGRDFWTSWEQWFMGNVLTHLVVTPALLCWVLVAPKRLRMPSGRHFAEAVFLGIALILTGYLAFRTESVRIGLAETRFYAPVPFLFWAAIRFGMAGASGSVAIIAVLAVEAALKGHGPFSGLSPSGTSLALQHFLLLRAAPLYVVAILIEQKKVAEMEAQEQRCALAHAARVSTMGQLASALAHEINQPLGAILRNAEAGELILAQKSPDLEEVRAILLDIRQDDQRAGSVIERMRSLLKRRDLEFEPVSIKAVLDQVMDFIRAEMRSRRVTVDMEIAPGLPMVRGDKVHLQQVLLNLLVNGADAMSGWPLQQRRLRVDVEQTDGRTVEISVRDFGHGIAEEKIPRVFEPFFTTKSNGMGMGLAISKTIVEAHGGGIRAGNHPEGGAVFRFTLKTVGEGGTA</sequence>
<dbReference type="InterPro" id="IPR004358">
    <property type="entry name" value="Sig_transdc_His_kin-like_C"/>
</dbReference>
<dbReference type="InterPro" id="IPR036890">
    <property type="entry name" value="HATPase_C_sf"/>
</dbReference>
<accession>A0A934R4C5</accession>
<dbReference type="EMBL" id="JAENIK010000011">
    <property type="protein sequence ID" value="MBK1816182.1"/>
    <property type="molecule type" value="Genomic_DNA"/>
</dbReference>
<dbReference type="GO" id="GO:0000155">
    <property type="term" value="F:phosphorelay sensor kinase activity"/>
    <property type="evidence" value="ECO:0007669"/>
    <property type="project" value="InterPro"/>
</dbReference>
<dbReference type="InterPro" id="IPR003661">
    <property type="entry name" value="HisK_dim/P_dom"/>
</dbReference>
<dbReference type="SMART" id="SM00388">
    <property type="entry name" value="HisKA"/>
    <property type="match status" value="1"/>
</dbReference>
<evidence type="ECO:0000256" key="2">
    <source>
        <dbReference type="ARBA" id="ARBA00004651"/>
    </source>
</evidence>
<dbReference type="EC" id="2.7.13.3" evidence="3"/>
<feature type="transmembrane region" description="Helical" evidence="9">
    <location>
        <begin position="138"/>
        <end position="159"/>
    </location>
</feature>
<feature type="transmembrane region" description="Helical" evidence="9">
    <location>
        <begin position="171"/>
        <end position="189"/>
    </location>
</feature>
<keyword evidence="5" id="KW-0597">Phosphoprotein</keyword>
<dbReference type="SUPFAM" id="SSF47384">
    <property type="entry name" value="Homodimeric domain of signal transducing histidine kinase"/>
    <property type="match status" value="1"/>
</dbReference>
<evidence type="ECO:0000256" key="3">
    <source>
        <dbReference type="ARBA" id="ARBA00012438"/>
    </source>
</evidence>
<feature type="transmembrane region" description="Helical" evidence="9">
    <location>
        <begin position="209"/>
        <end position="234"/>
    </location>
</feature>
<evidence type="ECO:0000256" key="4">
    <source>
        <dbReference type="ARBA" id="ARBA00022475"/>
    </source>
</evidence>
<evidence type="ECO:0000313" key="11">
    <source>
        <dbReference type="EMBL" id="MBK1816182.1"/>
    </source>
</evidence>
<keyword evidence="12" id="KW-1185">Reference proteome</keyword>
<feature type="transmembrane region" description="Helical" evidence="9">
    <location>
        <begin position="41"/>
        <end position="57"/>
    </location>
</feature>
<evidence type="ECO:0000256" key="9">
    <source>
        <dbReference type="SAM" id="Phobius"/>
    </source>
</evidence>
<dbReference type="GO" id="GO:0005886">
    <property type="term" value="C:plasma membrane"/>
    <property type="evidence" value="ECO:0007669"/>
    <property type="project" value="UniProtKB-SubCell"/>
</dbReference>